<evidence type="ECO:0000256" key="3">
    <source>
        <dbReference type="ARBA" id="ARBA00022692"/>
    </source>
</evidence>
<dbReference type="AlphaFoldDB" id="A0A650ML77"/>
<dbReference type="EMBL" id="CAKJVE010000004">
    <property type="protein sequence ID" value="CAG9707396.1"/>
    <property type="molecule type" value="Genomic_DNA"/>
</dbReference>
<sequence>MLFFAIVNGLALIATIMFIPTSPVEHRMSYGEQLGALKEKNVWISIVGVMLLNGSIFGVYSYLSEYLSQETGYSISVISIILFAYGMANIIGNALIMLSGVFIIMRIKTQERKQRAIG</sequence>
<evidence type="ECO:0000256" key="4">
    <source>
        <dbReference type="ARBA" id="ARBA00022989"/>
    </source>
</evidence>
<dbReference type="PANTHER" id="PTHR43124">
    <property type="entry name" value="PURINE EFFLUX PUMP PBUE"/>
    <property type="match status" value="1"/>
</dbReference>
<feature type="transmembrane region" description="Helical" evidence="6">
    <location>
        <begin position="6"/>
        <end position="22"/>
    </location>
</feature>
<dbReference type="RefSeq" id="WP_159116441.1">
    <property type="nucleotide sequence ID" value="NZ_CAKJVE010000004.1"/>
</dbReference>
<evidence type="ECO:0000313" key="8">
    <source>
        <dbReference type="EMBL" id="VCT84754.1"/>
    </source>
</evidence>
<evidence type="ECO:0000256" key="1">
    <source>
        <dbReference type="ARBA" id="ARBA00004651"/>
    </source>
</evidence>
<evidence type="ECO:0000256" key="5">
    <source>
        <dbReference type="ARBA" id="ARBA00023136"/>
    </source>
</evidence>
<name>A0A650ML77_9CLOT</name>
<organism evidence="8 9">
    <name type="scientific">Clostridium neonatale</name>
    <dbReference type="NCBI Taxonomy" id="137838"/>
    <lineage>
        <taxon>Bacteria</taxon>
        <taxon>Bacillati</taxon>
        <taxon>Bacillota</taxon>
        <taxon>Clostridia</taxon>
        <taxon>Eubacteriales</taxon>
        <taxon>Clostridiaceae</taxon>
        <taxon>Clostridium</taxon>
    </lineage>
</organism>
<dbReference type="GO" id="GO:0022857">
    <property type="term" value="F:transmembrane transporter activity"/>
    <property type="evidence" value="ECO:0007669"/>
    <property type="project" value="TreeGrafter"/>
</dbReference>
<evidence type="ECO:0000256" key="6">
    <source>
        <dbReference type="SAM" id="Phobius"/>
    </source>
</evidence>
<dbReference type="Proteomes" id="UP000789738">
    <property type="component" value="Unassembled WGS sequence"/>
</dbReference>
<proteinExistence type="predicted"/>
<feature type="transmembrane region" description="Helical" evidence="6">
    <location>
        <begin position="75"/>
        <end position="105"/>
    </location>
</feature>
<dbReference type="Proteomes" id="UP000431451">
    <property type="component" value="Unassembled WGS sequence"/>
</dbReference>
<evidence type="ECO:0000256" key="2">
    <source>
        <dbReference type="ARBA" id="ARBA00022475"/>
    </source>
</evidence>
<dbReference type="SUPFAM" id="SSF103473">
    <property type="entry name" value="MFS general substrate transporter"/>
    <property type="match status" value="1"/>
</dbReference>
<accession>A0A650ML77</accession>
<gene>
    <name evidence="8" type="primary">sotB</name>
    <name evidence="7" type="ORF">CNEO_43002</name>
    <name evidence="8" type="ORF">CNEONATNEC25_02355</name>
</gene>
<keyword evidence="5 6" id="KW-0472">Membrane</keyword>
<dbReference type="InterPro" id="IPR036259">
    <property type="entry name" value="MFS_trans_sf"/>
</dbReference>
<comment type="subcellular location">
    <subcellularLocation>
        <location evidence="1">Cell membrane</location>
        <topology evidence="1">Multi-pass membrane protein</topology>
    </subcellularLocation>
</comment>
<keyword evidence="4 6" id="KW-1133">Transmembrane helix</keyword>
<dbReference type="PANTHER" id="PTHR43124:SF3">
    <property type="entry name" value="CHLORAMPHENICOL EFFLUX PUMP RV0191"/>
    <property type="match status" value="1"/>
</dbReference>
<feature type="transmembrane region" description="Helical" evidence="6">
    <location>
        <begin position="42"/>
        <end position="63"/>
    </location>
</feature>
<dbReference type="Gene3D" id="1.20.1250.20">
    <property type="entry name" value="MFS general substrate transporter like domains"/>
    <property type="match status" value="1"/>
</dbReference>
<dbReference type="GO" id="GO:0005886">
    <property type="term" value="C:plasma membrane"/>
    <property type="evidence" value="ECO:0007669"/>
    <property type="project" value="UniProtKB-SubCell"/>
</dbReference>
<reference evidence="8 9" key="1">
    <citation type="submission" date="2018-06" db="EMBL/GenBank/DDBJ databases">
        <authorList>
            <consortium name="IHU Genomes"/>
        </authorList>
    </citation>
    <scope>NUCLEOTIDE SEQUENCE [LARGE SCALE GENOMIC DNA]</scope>
    <source>
        <strain evidence="8 9">NEC25</strain>
    </source>
</reference>
<keyword evidence="3 6" id="KW-0812">Transmembrane</keyword>
<reference evidence="7" key="2">
    <citation type="submission" date="2021-10" db="EMBL/GenBank/DDBJ databases">
        <authorList>
            <person name="Mesa V."/>
        </authorList>
    </citation>
    <scope>NUCLEOTIDE SEQUENCE</scope>
    <source>
        <strain evidence="7">CC3_PB</strain>
    </source>
</reference>
<dbReference type="InterPro" id="IPR050189">
    <property type="entry name" value="MFS_Efflux_Transporters"/>
</dbReference>
<evidence type="ECO:0000313" key="9">
    <source>
        <dbReference type="Proteomes" id="UP000431451"/>
    </source>
</evidence>
<dbReference type="EMBL" id="UWJD01000002">
    <property type="protein sequence ID" value="VCT84754.1"/>
    <property type="molecule type" value="Genomic_DNA"/>
</dbReference>
<keyword evidence="2" id="KW-1003">Cell membrane</keyword>
<protein>
    <submittedName>
        <fullName evidence="7">Membrane protein</fullName>
    </submittedName>
    <submittedName>
        <fullName evidence="8">Sugar efflux transporter</fullName>
    </submittedName>
</protein>
<evidence type="ECO:0000313" key="7">
    <source>
        <dbReference type="EMBL" id="CAG9707396.1"/>
    </source>
</evidence>